<gene>
    <name evidence="1" type="ORF">OVN521_LOCUS17197</name>
    <name evidence="2" type="ORF">UXM345_LOCUS21181</name>
</gene>
<protein>
    <submittedName>
        <fullName evidence="1">Uncharacterized protein</fullName>
    </submittedName>
</protein>
<keyword evidence="3" id="KW-1185">Reference proteome</keyword>
<dbReference type="AlphaFoldDB" id="A0A819R2N8"/>
<dbReference type="EMBL" id="CAJOBF010003273">
    <property type="protein sequence ID" value="CAF4082879.1"/>
    <property type="molecule type" value="Genomic_DNA"/>
</dbReference>
<dbReference type="Proteomes" id="UP000663866">
    <property type="component" value="Unassembled WGS sequence"/>
</dbReference>
<sequence length="483" mass="58962">MSNRKKKRREKKISRKIVHYIQLRTHRQWPNPLNYTSHLEVHNSITKPIIYEIDHHLNKKWILIRQSQITNQFNQIYQDEIKNYFLHQIDLIDHKYFCLNNQFDENNKFIQEIFLRSIEITDHLLYLYQQIENSDYYIYEYRLNILKYEFKQEQESLKHLFINQHLNEFNNQIVILNIIEQEDVLKQFIEFKYDKQRLKENFVKDITMLNVNFKTQIELLRSTMNKTTSKLKVRDIFAFDIAASRLENRSVPLEGLVLCRDLFILSFWIIHSNKQQIDGIAKRCDYLNEKTRKAKERINQEITSIIILRKRIKETKLLIEQTDTNNNHINDKLNQLKQCSYYHQNQLIWKKTFSNISQQSRVENPLRHLSVVIDNNKKRCQKKLLKAERILLLINRCRQLEFEDENLLLTISQIDFNQINNKIISQVHYLQNCRFEFDSFFDELSLFWKRFAHVQMDIYIRIHEKNSLKNSQNVFKQQLKIFI</sequence>
<proteinExistence type="predicted"/>
<organism evidence="1 3">
    <name type="scientific">Rotaria magnacalcarata</name>
    <dbReference type="NCBI Taxonomy" id="392030"/>
    <lineage>
        <taxon>Eukaryota</taxon>
        <taxon>Metazoa</taxon>
        <taxon>Spiralia</taxon>
        <taxon>Gnathifera</taxon>
        <taxon>Rotifera</taxon>
        <taxon>Eurotatoria</taxon>
        <taxon>Bdelloidea</taxon>
        <taxon>Philodinida</taxon>
        <taxon>Philodinidae</taxon>
        <taxon>Rotaria</taxon>
    </lineage>
</organism>
<comment type="caution">
    <text evidence="1">The sequence shown here is derived from an EMBL/GenBank/DDBJ whole genome shotgun (WGS) entry which is preliminary data.</text>
</comment>
<dbReference type="Proteomes" id="UP000663842">
    <property type="component" value="Unassembled WGS sequence"/>
</dbReference>
<evidence type="ECO:0000313" key="3">
    <source>
        <dbReference type="Proteomes" id="UP000663866"/>
    </source>
</evidence>
<reference evidence="1" key="1">
    <citation type="submission" date="2021-02" db="EMBL/GenBank/DDBJ databases">
        <authorList>
            <person name="Nowell W R."/>
        </authorList>
    </citation>
    <scope>NUCLEOTIDE SEQUENCE</scope>
</reference>
<name>A0A819R2N8_9BILA</name>
<evidence type="ECO:0000313" key="1">
    <source>
        <dbReference type="EMBL" id="CAF4037803.1"/>
    </source>
</evidence>
<accession>A0A819R2N8</accession>
<dbReference type="EMBL" id="CAJOBG010002953">
    <property type="protein sequence ID" value="CAF4037803.1"/>
    <property type="molecule type" value="Genomic_DNA"/>
</dbReference>
<evidence type="ECO:0000313" key="2">
    <source>
        <dbReference type="EMBL" id="CAF4082879.1"/>
    </source>
</evidence>